<dbReference type="Proteomes" id="UP000886520">
    <property type="component" value="Chromosome 19"/>
</dbReference>
<evidence type="ECO:0000256" key="11">
    <source>
        <dbReference type="ARBA" id="ARBA00076110"/>
    </source>
</evidence>
<comment type="similarity">
    <text evidence="2">Belongs to the UQCRH/QCR6 family.</text>
</comment>
<feature type="domain" description="Ubiquinol-cytochrome C reductase hinge" evidence="12">
    <location>
        <begin position="28"/>
        <end position="78"/>
    </location>
</feature>
<keyword evidence="9" id="KW-1015">Disulfide bond</keyword>
<evidence type="ECO:0000313" key="14">
    <source>
        <dbReference type="Proteomes" id="UP000886520"/>
    </source>
</evidence>
<evidence type="ECO:0000256" key="2">
    <source>
        <dbReference type="ARBA" id="ARBA00006498"/>
    </source>
</evidence>
<evidence type="ECO:0000256" key="3">
    <source>
        <dbReference type="ARBA" id="ARBA00022448"/>
    </source>
</evidence>
<evidence type="ECO:0000256" key="8">
    <source>
        <dbReference type="ARBA" id="ARBA00023136"/>
    </source>
</evidence>
<evidence type="ECO:0000256" key="1">
    <source>
        <dbReference type="ARBA" id="ARBA00004137"/>
    </source>
</evidence>
<gene>
    <name evidence="13" type="ORF">GOP47_0019841</name>
</gene>
<comment type="subcellular location">
    <subcellularLocation>
        <location evidence="1">Mitochondrion inner membrane</location>
        <topology evidence="1">Peripheral membrane protein</topology>
        <orientation evidence="1">Intermembrane side</orientation>
    </subcellularLocation>
</comment>
<dbReference type="PANTHER" id="PTHR15336">
    <property type="entry name" value="UBIQUINOL-CYTOCHROME C REDUCTASE COMPLEX 7.8 KDA PROTEIN"/>
    <property type="match status" value="1"/>
</dbReference>
<protein>
    <recommendedName>
        <fullName evidence="11">Complex III subunit VI</fullName>
    </recommendedName>
    <alternativeName>
        <fullName evidence="10">Mitochondrial hinge protein</fullName>
    </alternativeName>
</protein>
<evidence type="ECO:0000259" key="12">
    <source>
        <dbReference type="Pfam" id="PF02320"/>
    </source>
</evidence>
<keyword evidence="4" id="KW-0679">Respiratory chain</keyword>
<dbReference type="EMBL" id="JABFUD020000019">
    <property type="protein sequence ID" value="KAI5065146.1"/>
    <property type="molecule type" value="Genomic_DNA"/>
</dbReference>
<keyword evidence="5" id="KW-0999">Mitochondrion inner membrane</keyword>
<dbReference type="OrthoDB" id="405848at2759"/>
<keyword evidence="14" id="KW-1185">Reference proteome</keyword>
<evidence type="ECO:0000256" key="4">
    <source>
        <dbReference type="ARBA" id="ARBA00022660"/>
    </source>
</evidence>
<dbReference type="GO" id="GO:0006122">
    <property type="term" value="P:mitochondrial electron transport, ubiquinol to cytochrome c"/>
    <property type="evidence" value="ECO:0007669"/>
    <property type="project" value="InterPro"/>
</dbReference>
<evidence type="ECO:0000256" key="6">
    <source>
        <dbReference type="ARBA" id="ARBA00022982"/>
    </source>
</evidence>
<evidence type="ECO:0000256" key="10">
    <source>
        <dbReference type="ARBA" id="ARBA00044364"/>
    </source>
</evidence>
<name>A0A9D4UDG6_ADICA</name>
<dbReference type="SUPFAM" id="SSF81531">
    <property type="entry name" value="Non-heme 11 kDa protein of cytochrome bc1 complex (Ubiquinol-cytochrome c reductase)"/>
    <property type="match status" value="1"/>
</dbReference>
<reference evidence="13" key="1">
    <citation type="submission" date="2021-01" db="EMBL/GenBank/DDBJ databases">
        <title>Adiantum capillus-veneris genome.</title>
        <authorList>
            <person name="Fang Y."/>
            <person name="Liao Q."/>
        </authorList>
    </citation>
    <scope>NUCLEOTIDE SEQUENCE</scope>
    <source>
        <strain evidence="13">H3</strain>
        <tissue evidence="13">Leaf</tissue>
    </source>
</reference>
<dbReference type="Gene3D" id="1.10.287.20">
    <property type="entry name" value="Ubiquinol-cytochrome C reductase hinge domain"/>
    <property type="match status" value="1"/>
</dbReference>
<dbReference type="PANTHER" id="PTHR15336:SF0">
    <property type="entry name" value="CYTOCHROME B-C1 COMPLEX SUBUNIT 6, MITOCHONDRIAL"/>
    <property type="match status" value="1"/>
</dbReference>
<dbReference type="AlphaFoldDB" id="A0A9D4UDG6"/>
<dbReference type="InterPro" id="IPR023184">
    <property type="entry name" value="Ubol_cytC_Rdtase_hinge_dom"/>
</dbReference>
<dbReference type="FunFam" id="1.10.287.20:FF:000001">
    <property type="entry name" value="Cytochrome b-c1 complex subunit 6"/>
    <property type="match status" value="1"/>
</dbReference>
<dbReference type="GO" id="GO:0005743">
    <property type="term" value="C:mitochondrial inner membrane"/>
    <property type="evidence" value="ECO:0007669"/>
    <property type="project" value="UniProtKB-SubCell"/>
</dbReference>
<evidence type="ECO:0000256" key="9">
    <source>
        <dbReference type="ARBA" id="ARBA00023157"/>
    </source>
</evidence>
<keyword evidence="3" id="KW-0813">Transport</keyword>
<evidence type="ECO:0000313" key="13">
    <source>
        <dbReference type="EMBL" id="KAI5065146.1"/>
    </source>
</evidence>
<keyword evidence="6" id="KW-0249">Electron transport</keyword>
<accession>A0A9D4UDG6</accession>
<evidence type="ECO:0000256" key="7">
    <source>
        <dbReference type="ARBA" id="ARBA00023128"/>
    </source>
</evidence>
<dbReference type="InterPro" id="IPR003422">
    <property type="entry name" value="Cyt_b-c1_6"/>
</dbReference>
<organism evidence="13 14">
    <name type="scientific">Adiantum capillus-veneris</name>
    <name type="common">Maidenhair fern</name>
    <dbReference type="NCBI Taxonomy" id="13818"/>
    <lineage>
        <taxon>Eukaryota</taxon>
        <taxon>Viridiplantae</taxon>
        <taxon>Streptophyta</taxon>
        <taxon>Embryophyta</taxon>
        <taxon>Tracheophyta</taxon>
        <taxon>Polypodiopsida</taxon>
        <taxon>Polypodiidae</taxon>
        <taxon>Polypodiales</taxon>
        <taxon>Pteridineae</taxon>
        <taxon>Pteridaceae</taxon>
        <taxon>Vittarioideae</taxon>
        <taxon>Adiantum</taxon>
    </lineage>
</organism>
<dbReference type="Pfam" id="PF02320">
    <property type="entry name" value="UCR_hinge"/>
    <property type="match status" value="1"/>
</dbReference>
<dbReference type="InterPro" id="IPR036811">
    <property type="entry name" value="Ubol_cytC_Rdtase_hinge_dom_sf"/>
</dbReference>
<proteinExistence type="inferred from homology"/>
<sequence>MCGPFEKGTQEELCAIQATMSDEGEVVDPRAHLDELSKPKCVKQLMSYKACVKRIEGDTTGHKHCTGQYFDYWACIDKNKVGMHNDLCSQFLDFTNDKIVMKTLIADCDFKGVGCSMKKALIPSTIVDSLQSRSST</sequence>
<evidence type="ECO:0000256" key="5">
    <source>
        <dbReference type="ARBA" id="ARBA00022792"/>
    </source>
</evidence>
<comment type="caution">
    <text evidence="13">The sequence shown here is derived from an EMBL/GenBank/DDBJ whole genome shotgun (WGS) entry which is preliminary data.</text>
</comment>
<keyword evidence="7" id="KW-0496">Mitochondrion</keyword>
<keyword evidence="8" id="KW-0472">Membrane</keyword>